<comment type="similarity">
    <text evidence="1">Belongs to the GSP E family.</text>
</comment>
<dbReference type="AlphaFoldDB" id="A0AAW5N4Y2"/>
<feature type="non-terminal residue" evidence="3">
    <location>
        <position position="77"/>
    </location>
</feature>
<organism evidence="3 4">
    <name type="scientific">Escherichia marmotae</name>
    <dbReference type="NCBI Taxonomy" id="1499973"/>
    <lineage>
        <taxon>Bacteria</taxon>
        <taxon>Pseudomonadati</taxon>
        <taxon>Pseudomonadota</taxon>
        <taxon>Gammaproteobacteria</taxon>
        <taxon>Enterobacterales</taxon>
        <taxon>Enterobacteriaceae</taxon>
        <taxon>Escherichia</taxon>
    </lineage>
</organism>
<evidence type="ECO:0000313" key="3">
    <source>
        <dbReference type="EMBL" id="MCR6679673.1"/>
    </source>
</evidence>
<dbReference type="Gene3D" id="3.30.450.380">
    <property type="match status" value="1"/>
</dbReference>
<comment type="caution">
    <text evidence="3">The sequence shown here is derived from an EMBL/GenBank/DDBJ whole genome shotgun (WGS) entry which is preliminary data.</text>
</comment>
<sequence length="77" mass="8170">MDESSPMVDARLPDGSRVNAIISPLALRGPSLTIRKFAQDALTLESLVELGTMTPQTADFLAQCVRGKLNLLISGGT</sequence>
<protein>
    <submittedName>
        <fullName evidence="3">ATPase, T2SS/T4P/T4SS family</fullName>
    </submittedName>
</protein>
<dbReference type="PANTHER" id="PTHR30486:SF15">
    <property type="entry name" value="TYPE II_IV SECRETION SYSTEM ATPASE"/>
    <property type="match status" value="1"/>
</dbReference>
<evidence type="ECO:0000313" key="4">
    <source>
        <dbReference type="Proteomes" id="UP001206878"/>
    </source>
</evidence>
<gene>
    <name evidence="3" type="ORF">NVV43_30095</name>
</gene>
<dbReference type="SUPFAM" id="SSF52540">
    <property type="entry name" value="P-loop containing nucleoside triphosphate hydrolases"/>
    <property type="match status" value="1"/>
</dbReference>
<dbReference type="InterPro" id="IPR050921">
    <property type="entry name" value="T4SS_GSP_E_ATPase"/>
</dbReference>
<dbReference type="PANTHER" id="PTHR30486">
    <property type="entry name" value="TWITCHING MOTILITY PROTEIN PILT"/>
    <property type="match status" value="1"/>
</dbReference>
<accession>A0AAW5N4Y2</accession>
<dbReference type="InterPro" id="IPR027417">
    <property type="entry name" value="P-loop_NTPase"/>
</dbReference>
<feature type="domain" description="Bacterial type II secretion system protein E" evidence="2">
    <location>
        <begin position="2"/>
        <end position="77"/>
    </location>
</feature>
<dbReference type="GO" id="GO:0016887">
    <property type="term" value="F:ATP hydrolysis activity"/>
    <property type="evidence" value="ECO:0007669"/>
    <property type="project" value="InterPro"/>
</dbReference>
<reference evidence="3" key="1">
    <citation type="submission" date="2022-07" db="EMBL/GenBank/DDBJ databases">
        <title>Diversity of ethanolamine utilization by human commensal Escherichia coli.</title>
        <authorList>
            <person name="Jubelin G."/>
        </authorList>
    </citation>
    <scope>NUCLEOTIDE SEQUENCE</scope>
    <source>
        <strain evidence="3">S1</strain>
    </source>
</reference>
<dbReference type="Gene3D" id="3.40.50.300">
    <property type="entry name" value="P-loop containing nucleotide triphosphate hydrolases"/>
    <property type="match status" value="1"/>
</dbReference>
<name>A0AAW5N4Y2_9ESCH</name>
<dbReference type="Pfam" id="PF00437">
    <property type="entry name" value="T2SSE"/>
    <property type="match status" value="1"/>
</dbReference>
<dbReference type="InterPro" id="IPR001482">
    <property type="entry name" value="T2SS/T4SS_dom"/>
</dbReference>
<dbReference type="Proteomes" id="UP001206878">
    <property type="component" value="Unassembled WGS sequence"/>
</dbReference>
<proteinExistence type="inferred from homology"/>
<evidence type="ECO:0000256" key="1">
    <source>
        <dbReference type="ARBA" id="ARBA00006611"/>
    </source>
</evidence>
<evidence type="ECO:0000259" key="2">
    <source>
        <dbReference type="Pfam" id="PF00437"/>
    </source>
</evidence>
<dbReference type="EMBL" id="JANPXH010001599">
    <property type="protein sequence ID" value="MCR6679673.1"/>
    <property type="molecule type" value="Genomic_DNA"/>
</dbReference>